<feature type="domain" description="Solute-binding protein family 5" evidence="6">
    <location>
        <begin position="101"/>
        <end position="482"/>
    </location>
</feature>
<keyword evidence="8" id="KW-1185">Reference proteome</keyword>
<dbReference type="PANTHER" id="PTHR30290">
    <property type="entry name" value="PERIPLASMIC BINDING COMPONENT OF ABC TRANSPORTER"/>
    <property type="match status" value="1"/>
</dbReference>
<dbReference type="InterPro" id="IPR030678">
    <property type="entry name" value="Peptide/Ni-bd"/>
</dbReference>
<comment type="similarity">
    <text evidence="1">Belongs to the bacterial solute-binding protein 5 family.</text>
</comment>
<proteinExistence type="inferred from homology"/>
<dbReference type="SUPFAM" id="SSF53850">
    <property type="entry name" value="Periplasmic binding protein-like II"/>
    <property type="match status" value="1"/>
</dbReference>
<dbReference type="Gene3D" id="3.40.190.10">
    <property type="entry name" value="Periplasmic binding protein-like II"/>
    <property type="match status" value="1"/>
</dbReference>
<keyword evidence="2" id="KW-0813">Transport</keyword>
<feature type="region of interest" description="Disordered" evidence="4">
    <location>
        <begin position="29"/>
        <end position="54"/>
    </location>
</feature>
<organism evidence="7 8">
    <name type="scientific">Tissierella pigra</name>
    <dbReference type="NCBI Taxonomy" id="2607614"/>
    <lineage>
        <taxon>Bacteria</taxon>
        <taxon>Bacillati</taxon>
        <taxon>Bacillota</taxon>
        <taxon>Tissierellia</taxon>
        <taxon>Tissierellales</taxon>
        <taxon>Tissierellaceae</taxon>
        <taxon>Tissierella</taxon>
    </lineage>
</organism>
<dbReference type="Gene3D" id="3.10.105.10">
    <property type="entry name" value="Dipeptide-binding Protein, Domain 3"/>
    <property type="match status" value="1"/>
</dbReference>
<reference evidence="7 8" key="1">
    <citation type="submission" date="2019-09" db="EMBL/GenBank/DDBJ databases">
        <title>In-depth cultivation of the pig gut microbiome towards novel bacterial diversity and tailored functional studies.</title>
        <authorList>
            <person name="Wylensek D."/>
            <person name="Hitch T.C.A."/>
            <person name="Clavel T."/>
        </authorList>
    </citation>
    <scope>NUCLEOTIDE SEQUENCE [LARGE SCALE GENOMIC DNA]</scope>
    <source>
        <strain evidence="7 8">WCA3-693-APC-4?</strain>
    </source>
</reference>
<protein>
    <submittedName>
        <fullName evidence="7">ABC transporter substrate-binding protein</fullName>
    </submittedName>
</protein>
<evidence type="ECO:0000256" key="3">
    <source>
        <dbReference type="ARBA" id="ARBA00022729"/>
    </source>
</evidence>
<evidence type="ECO:0000256" key="5">
    <source>
        <dbReference type="SAM" id="SignalP"/>
    </source>
</evidence>
<accession>A0A6N7XVZ2</accession>
<evidence type="ECO:0000256" key="1">
    <source>
        <dbReference type="ARBA" id="ARBA00005695"/>
    </source>
</evidence>
<dbReference type="Gene3D" id="3.90.76.10">
    <property type="entry name" value="Dipeptide-binding Protein, Domain 1"/>
    <property type="match status" value="1"/>
</dbReference>
<keyword evidence="3 5" id="KW-0732">Signal</keyword>
<dbReference type="GO" id="GO:0015833">
    <property type="term" value="P:peptide transport"/>
    <property type="evidence" value="ECO:0007669"/>
    <property type="project" value="TreeGrafter"/>
</dbReference>
<comment type="caution">
    <text evidence="7">The sequence shown here is derived from an EMBL/GenBank/DDBJ whole genome shotgun (WGS) entry which is preliminary data.</text>
</comment>
<sequence length="571" mass="64221">MKKSIIFLLVLTLVLSAFLAGCKPKDTAVDTPPDVADDSNKDEPKEVYPGSERGNVLTVGGTSPDGIFNPITYSATYDYYMIELMFNSLLNVEKNGALTTEGALVKDYTVSDDGLKYTFNLREGIKWHDGVEVTADDVVFTFNAIFAPDYKGRGYTLVMQDIVGAKDVKAGNAETAEGVKALDKYTVEITVEQAKATTLRGLAIMPIPKHYYGDKTADEMAALNRDPIGNGAFKLKKYEAEQYVELEANPDYWQGAPKLDGIIWKVIANVDELSEFEIGAIDAVNFEGSIENYETIEGDAYKHGTLINNMNNGYAYAGFNFTNPIFQDKNVRQALAYGLDRKGFIESFFGDKGGFVAHTPISPVSWAYPDESQLNLYEYNKDKAIELLEASGWKLGADGIREKDGKKLAFKWHSYQEALWSTKITALAAEQWKQIGVDCEIVLMDFNSLSTLISDPGNKDKYDMWNMAWGLGADPDMSGVYSKTLFPPGNNRGYFDNEKIEQLMKDGVVEFDETKRKEIYQELAREFNEELPYLYIYIRMSPWLVNKRVKNFNPSEFIYWSRDGHLIEIAQ</sequence>
<dbReference type="PANTHER" id="PTHR30290:SF9">
    <property type="entry name" value="OLIGOPEPTIDE-BINDING PROTEIN APPA"/>
    <property type="match status" value="1"/>
</dbReference>
<dbReference type="Pfam" id="PF00496">
    <property type="entry name" value="SBP_bac_5"/>
    <property type="match status" value="1"/>
</dbReference>
<dbReference type="GO" id="GO:0042597">
    <property type="term" value="C:periplasmic space"/>
    <property type="evidence" value="ECO:0007669"/>
    <property type="project" value="UniProtKB-ARBA"/>
</dbReference>
<dbReference type="Proteomes" id="UP000469523">
    <property type="component" value="Unassembled WGS sequence"/>
</dbReference>
<dbReference type="GO" id="GO:0043190">
    <property type="term" value="C:ATP-binding cassette (ABC) transporter complex"/>
    <property type="evidence" value="ECO:0007669"/>
    <property type="project" value="InterPro"/>
</dbReference>
<dbReference type="InterPro" id="IPR000914">
    <property type="entry name" value="SBP_5_dom"/>
</dbReference>
<evidence type="ECO:0000256" key="4">
    <source>
        <dbReference type="SAM" id="MobiDB-lite"/>
    </source>
</evidence>
<feature type="chain" id="PRO_5038381046" evidence="5">
    <location>
        <begin position="20"/>
        <end position="571"/>
    </location>
</feature>
<gene>
    <name evidence="7" type="ORF">FYJ83_09060</name>
</gene>
<evidence type="ECO:0000259" key="6">
    <source>
        <dbReference type="Pfam" id="PF00496"/>
    </source>
</evidence>
<dbReference type="PROSITE" id="PS51257">
    <property type="entry name" value="PROKAR_LIPOPROTEIN"/>
    <property type="match status" value="1"/>
</dbReference>
<dbReference type="AlphaFoldDB" id="A0A6N7XVZ2"/>
<name>A0A6N7XVZ2_9FIRM</name>
<dbReference type="EMBL" id="VUNQ01000016">
    <property type="protein sequence ID" value="MSU01613.1"/>
    <property type="molecule type" value="Genomic_DNA"/>
</dbReference>
<dbReference type="GO" id="GO:1904680">
    <property type="term" value="F:peptide transmembrane transporter activity"/>
    <property type="evidence" value="ECO:0007669"/>
    <property type="project" value="TreeGrafter"/>
</dbReference>
<feature type="signal peptide" evidence="5">
    <location>
        <begin position="1"/>
        <end position="19"/>
    </location>
</feature>
<evidence type="ECO:0000313" key="7">
    <source>
        <dbReference type="EMBL" id="MSU01613.1"/>
    </source>
</evidence>
<dbReference type="PIRSF" id="PIRSF002741">
    <property type="entry name" value="MppA"/>
    <property type="match status" value="1"/>
</dbReference>
<evidence type="ECO:0000313" key="8">
    <source>
        <dbReference type="Proteomes" id="UP000469523"/>
    </source>
</evidence>
<dbReference type="InterPro" id="IPR039424">
    <property type="entry name" value="SBP_5"/>
</dbReference>
<evidence type="ECO:0000256" key="2">
    <source>
        <dbReference type="ARBA" id="ARBA00022448"/>
    </source>
</evidence>